<sequence>MDLSFVLLIFISLVSLQYQVSDASTSVFFIDSPTHNYFRSKVDSISLPEISATVSVLLGFAPPSTFSPASSVKLNEVLVPNPFDRPRAAFMLEVTGAEDSQLLTKSDNNVFGSALKSLVSAVDSEAHIQLSDEDVSVFSMNEDSECSDIEINDFASLLGGSYLADALKPLNGELIIPMADGAQLRLHLAKDVERKFVTSLVSLMTNIQKLIKSHQDISQSEYVPTELITAKFDGIQALQKVYGTEGVAQQGLELFGTTVSNIFELMQREYRGQIVGVILSTGDSLPDSKNMLRVESTSRGSSRSLKEQVSPLILLEVALVRKSIAWITGIILLVATLLGIALVRFLFFITRYMLSAAMIIRQNVCNAEVGNSG</sequence>
<evidence type="ECO:0000256" key="2">
    <source>
        <dbReference type="SAM" id="SignalP"/>
    </source>
</evidence>
<name>A0AAV3RD00_LITER</name>
<feature type="domain" description="DUF7794" evidence="3">
    <location>
        <begin position="24"/>
        <end position="281"/>
    </location>
</feature>
<reference evidence="4 5" key="1">
    <citation type="submission" date="2024-01" db="EMBL/GenBank/DDBJ databases">
        <title>The complete chloroplast genome sequence of Lithospermum erythrorhizon: insights into the phylogenetic relationship among Boraginaceae species and the maternal lineages of purple gromwells.</title>
        <authorList>
            <person name="Okada T."/>
            <person name="Watanabe K."/>
        </authorList>
    </citation>
    <scope>NUCLEOTIDE SEQUENCE [LARGE SCALE GENOMIC DNA]</scope>
</reference>
<comment type="caution">
    <text evidence="4">The sequence shown here is derived from an EMBL/GenBank/DDBJ whole genome shotgun (WGS) entry which is preliminary data.</text>
</comment>
<feature type="chain" id="PRO_5043539721" description="DUF7794 domain-containing protein" evidence="2">
    <location>
        <begin position="24"/>
        <end position="373"/>
    </location>
</feature>
<dbReference type="PANTHER" id="PTHR37735">
    <property type="entry name" value="OS08G0567000 PROTEIN"/>
    <property type="match status" value="1"/>
</dbReference>
<dbReference type="PANTHER" id="PTHR37735:SF1">
    <property type="entry name" value="OS08G0567000 PROTEIN"/>
    <property type="match status" value="1"/>
</dbReference>
<keyword evidence="1" id="KW-0812">Transmembrane</keyword>
<evidence type="ECO:0000259" key="3">
    <source>
        <dbReference type="Pfam" id="PF25070"/>
    </source>
</evidence>
<dbReference type="EMBL" id="BAABME010008463">
    <property type="protein sequence ID" value="GAA0173143.1"/>
    <property type="molecule type" value="Genomic_DNA"/>
</dbReference>
<protein>
    <recommendedName>
        <fullName evidence="3">DUF7794 domain-containing protein</fullName>
    </recommendedName>
</protein>
<dbReference type="GO" id="GO:0012505">
    <property type="term" value="C:endomembrane system"/>
    <property type="evidence" value="ECO:0007669"/>
    <property type="project" value="TreeGrafter"/>
</dbReference>
<evidence type="ECO:0000256" key="1">
    <source>
        <dbReference type="SAM" id="Phobius"/>
    </source>
</evidence>
<keyword evidence="1" id="KW-1133">Transmembrane helix</keyword>
<gene>
    <name evidence="4" type="ORF">LIER_26820</name>
</gene>
<dbReference type="AlphaFoldDB" id="A0AAV3RD00"/>
<dbReference type="InterPro" id="IPR056696">
    <property type="entry name" value="DUF7794"/>
</dbReference>
<organism evidence="4 5">
    <name type="scientific">Lithospermum erythrorhizon</name>
    <name type="common">Purple gromwell</name>
    <name type="synonym">Lithospermum officinale var. erythrorhizon</name>
    <dbReference type="NCBI Taxonomy" id="34254"/>
    <lineage>
        <taxon>Eukaryota</taxon>
        <taxon>Viridiplantae</taxon>
        <taxon>Streptophyta</taxon>
        <taxon>Embryophyta</taxon>
        <taxon>Tracheophyta</taxon>
        <taxon>Spermatophyta</taxon>
        <taxon>Magnoliopsida</taxon>
        <taxon>eudicotyledons</taxon>
        <taxon>Gunneridae</taxon>
        <taxon>Pentapetalae</taxon>
        <taxon>asterids</taxon>
        <taxon>lamiids</taxon>
        <taxon>Boraginales</taxon>
        <taxon>Boraginaceae</taxon>
        <taxon>Boraginoideae</taxon>
        <taxon>Lithospermeae</taxon>
        <taxon>Lithospermum</taxon>
    </lineage>
</organism>
<accession>A0AAV3RD00</accession>
<keyword evidence="2" id="KW-0732">Signal</keyword>
<proteinExistence type="predicted"/>
<feature type="transmembrane region" description="Helical" evidence="1">
    <location>
        <begin position="324"/>
        <end position="349"/>
    </location>
</feature>
<dbReference type="Proteomes" id="UP001454036">
    <property type="component" value="Unassembled WGS sequence"/>
</dbReference>
<dbReference type="Pfam" id="PF25070">
    <property type="entry name" value="DUF7794"/>
    <property type="match status" value="1"/>
</dbReference>
<keyword evidence="1" id="KW-0472">Membrane</keyword>
<evidence type="ECO:0000313" key="5">
    <source>
        <dbReference type="Proteomes" id="UP001454036"/>
    </source>
</evidence>
<feature type="signal peptide" evidence="2">
    <location>
        <begin position="1"/>
        <end position="23"/>
    </location>
</feature>
<keyword evidence="5" id="KW-1185">Reference proteome</keyword>
<evidence type="ECO:0000313" key="4">
    <source>
        <dbReference type="EMBL" id="GAA0173143.1"/>
    </source>
</evidence>